<keyword evidence="1" id="KW-0732">Signal</keyword>
<feature type="signal peptide" evidence="1">
    <location>
        <begin position="1"/>
        <end position="26"/>
    </location>
</feature>
<sequence length="155" mass="16578">MSRTAIVLTAAATAAVALGSAAPAIADPGDAQTVRRIACEQYAVGASTFDYRDLRSWQQRLKQGVSPELSAKYDHTVGAMNQVLQPLQWVSTGRFAGAETQDLGNGVWRAKCFINVHATNTQAPQGRTTTTQYVITLDKNRGWLITDVGGDPAGQ</sequence>
<organism evidence="2 3">
    <name type="scientific">Tsukamurella strandjordii</name>
    <dbReference type="NCBI Taxonomy" id="147577"/>
    <lineage>
        <taxon>Bacteria</taxon>
        <taxon>Bacillati</taxon>
        <taxon>Actinomycetota</taxon>
        <taxon>Actinomycetes</taxon>
        <taxon>Mycobacteriales</taxon>
        <taxon>Tsukamurellaceae</taxon>
        <taxon>Tsukamurella</taxon>
    </lineage>
</organism>
<reference evidence="2" key="1">
    <citation type="submission" date="2023-08" db="EMBL/GenBank/DDBJ databases">
        <title>The draft genome of Tsukamurella strandjordii strain 050030.</title>
        <authorList>
            <person name="Zhao F."/>
            <person name="Feng Y."/>
            <person name="Zong Z."/>
        </authorList>
    </citation>
    <scope>NUCLEOTIDE SEQUENCE</scope>
    <source>
        <strain evidence="2">050030</strain>
    </source>
</reference>
<protein>
    <recommendedName>
        <fullName evidence="4">Mce-associated membrane protein</fullName>
    </recommendedName>
</protein>
<dbReference type="RefSeq" id="WP_305112515.1">
    <property type="nucleotide sequence ID" value="NZ_JAUTIX010000008.1"/>
</dbReference>
<evidence type="ECO:0000313" key="3">
    <source>
        <dbReference type="Proteomes" id="UP001178281"/>
    </source>
</evidence>
<name>A0AA90SIH1_9ACTN</name>
<gene>
    <name evidence="2" type="ORF">Q7X28_19175</name>
</gene>
<proteinExistence type="predicted"/>
<evidence type="ECO:0000256" key="1">
    <source>
        <dbReference type="SAM" id="SignalP"/>
    </source>
</evidence>
<accession>A0AA90SIH1</accession>
<evidence type="ECO:0000313" key="2">
    <source>
        <dbReference type="EMBL" id="MDP0400044.1"/>
    </source>
</evidence>
<dbReference type="AlphaFoldDB" id="A0AA90SIH1"/>
<comment type="caution">
    <text evidence="2">The sequence shown here is derived from an EMBL/GenBank/DDBJ whole genome shotgun (WGS) entry which is preliminary data.</text>
</comment>
<keyword evidence="3" id="KW-1185">Reference proteome</keyword>
<dbReference type="Proteomes" id="UP001178281">
    <property type="component" value="Unassembled WGS sequence"/>
</dbReference>
<evidence type="ECO:0008006" key="4">
    <source>
        <dbReference type="Google" id="ProtNLM"/>
    </source>
</evidence>
<dbReference type="EMBL" id="JAUTIX010000008">
    <property type="protein sequence ID" value="MDP0400044.1"/>
    <property type="molecule type" value="Genomic_DNA"/>
</dbReference>
<feature type="chain" id="PRO_5041744049" description="Mce-associated membrane protein" evidence="1">
    <location>
        <begin position="27"/>
        <end position="155"/>
    </location>
</feature>